<name>A0A5C6APH4_9BACT</name>
<accession>A0A5C6APH4</accession>
<evidence type="ECO:0000313" key="2">
    <source>
        <dbReference type="Proteomes" id="UP000320176"/>
    </source>
</evidence>
<organism evidence="1 2">
    <name type="scientific">Stieleria varia</name>
    <dbReference type="NCBI Taxonomy" id="2528005"/>
    <lineage>
        <taxon>Bacteria</taxon>
        <taxon>Pseudomonadati</taxon>
        <taxon>Planctomycetota</taxon>
        <taxon>Planctomycetia</taxon>
        <taxon>Pirellulales</taxon>
        <taxon>Pirellulaceae</taxon>
        <taxon>Stieleria</taxon>
    </lineage>
</organism>
<reference evidence="1 2" key="1">
    <citation type="submission" date="2019-02" db="EMBL/GenBank/DDBJ databases">
        <title>Deep-cultivation of Planctomycetes and their phenomic and genomic characterization uncovers novel biology.</title>
        <authorList>
            <person name="Wiegand S."/>
            <person name="Jogler M."/>
            <person name="Boedeker C."/>
            <person name="Pinto D."/>
            <person name="Vollmers J."/>
            <person name="Rivas-Marin E."/>
            <person name="Kohn T."/>
            <person name="Peeters S.H."/>
            <person name="Heuer A."/>
            <person name="Rast P."/>
            <person name="Oberbeckmann S."/>
            <person name="Bunk B."/>
            <person name="Jeske O."/>
            <person name="Meyerdierks A."/>
            <person name="Storesund J.E."/>
            <person name="Kallscheuer N."/>
            <person name="Luecker S."/>
            <person name="Lage O.M."/>
            <person name="Pohl T."/>
            <person name="Merkel B.J."/>
            <person name="Hornburger P."/>
            <person name="Mueller R.-W."/>
            <person name="Bruemmer F."/>
            <person name="Labrenz M."/>
            <person name="Spormann A.M."/>
            <person name="Op Den Camp H."/>
            <person name="Overmann J."/>
            <person name="Amann R."/>
            <person name="Jetten M.S.M."/>
            <person name="Mascher T."/>
            <person name="Medema M.H."/>
            <person name="Devos D.P."/>
            <person name="Kaster A.-K."/>
            <person name="Ovreas L."/>
            <person name="Rohde M."/>
            <person name="Galperin M.Y."/>
            <person name="Jogler C."/>
        </authorList>
    </citation>
    <scope>NUCLEOTIDE SEQUENCE [LARGE SCALE GENOMIC DNA]</scope>
    <source>
        <strain evidence="1 2">Pla52n</strain>
    </source>
</reference>
<protein>
    <submittedName>
        <fullName evidence="1">Uncharacterized protein</fullName>
    </submittedName>
</protein>
<keyword evidence="2" id="KW-1185">Reference proteome</keyword>
<gene>
    <name evidence="1" type="ORF">Pla52n_43870</name>
</gene>
<dbReference type="AlphaFoldDB" id="A0A5C6APH4"/>
<proteinExistence type="predicted"/>
<dbReference type="EMBL" id="SJPN01000005">
    <property type="protein sequence ID" value="TWU01016.1"/>
    <property type="molecule type" value="Genomic_DNA"/>
</dbReference>
<evidence type="ECO:0000313" key="1">
    <source>
        <dbReference type="EMBL" id="TWU01016.1"/>
    </source>
</evidence>
<dbReference type="Proteomes" id="UP000320176">
    <property type="component" value="Unassembled WGS sequence"/>
</dbReference>
<sequence>MANSIFGIACIFIRRTLPVTEYGQLSFHL</sequence>
<comment type="caution">
    <text evidence="1">The sequence shown here is derived from an EMBL/GenBank/DDBJ whole genome shotgun (WGS) entry which is preliminary data.</text>
</comment>